<comment type="subcellular location">
    <subcellularLocation>
        <location evidence="1">Secreted</location>
    </subcellularLocation>
</comment>
<keyword evidence="3" id="KW-0732">Signal</keyword>
<evidence type="ECO:0000313" key="6">
    <source>
        <dbReference type="Proteomes" id="UP001445076"/>
    </source>
</evidence>
<name>A0AAW0XTB4_CHEQU</name>
<keyword evidence="6" id="KW-1185">Reference proteome</keyword>
<dbReference type="PANTHER" id="PTHR46698">
    <property type="entry name" value="CROSSVEINLESS 2"/>
    <property type="match status" value="1"/>
</dbReference>
<dbReference type="Pfam" id="PF00093">
    <property type="entry name" value="VWC"/>
    <property type="match status" value="1"/>
</dbReference>
<gene>
    <name evidence="5" type="ORF">OTU49_016588</name>
</gene>
<dbReference type="AlphaFoldDB" id="A0AAW0XTB4"/>
<dbReference type="GO" id="GO:0005576">
    <property type="term" value="C:extracellular region"/>
    <property type="evidence" value="ECO:0007669"/>
    <property type="project" value="UniProtKB-SubCell"/>
</dbReference>
<dbReference type="PROSITE" id="PS01208">
    <property type="entry name" value="VWFC_1"/>
    <property type="match status" value="1"/>
</dbReference>
<feature type="non-terminal residue" evidence="5">
    <location>
        <position position="1"/>
    </location>
</feature>
<dbReference type="SUPFAM" id="SSF57603">
    <property type="entry name" value="FnI-like domain"/>
    <property type="match status" value="2"/>
</dbReference>
<feature type="non-terminal residue" evidence="5">
    <location>
        <position position="127"/>
    </location>
</feature>
<dbReference type="EMBL" id="JARKIK010000014">
    <property type="protein sequence ID" value="KAK8747763.1"/>
    <property type="molecule type" value="Genomic_DNA"/>
</dbReference>
<reference evidence="5 6" key="1">
    <citation type="journal article" date="2024" name="BMC Genomics">
        <title>Genome assembly of redclaw crayfish (Cherax quadricarinatus) provides insights into its immune adaptation and hypoxia tolerance.</title>
        <authorList>
            <person name="Liu Z."/>
            <person name="Zheng J."/>
            <person name="Li H."/>
            <person name="Fang K."/>
            <person name="Wang S."/>
            <person name="He J."/>
            <person name="Zhou D."/>
            <person name="Weng S."/>
            <person name="Chi M."/>
            <person name="Gu Z."/>
            <person name="He J."/>
            <person name="Li F."/>
            <person name="Wang M."/>
        </authorList>
    </citation>
    <scope>NUCLEOTIDE SEQUENCE [LARGE SCALE GENOMIC DNA]</scope>
    <source>
        <strain evidence="5">ZL_2023a</strain>
    </source>
</reference>
<dbReference type="PANTHER" id="PTHR46698:SF4">
    <property type="entry name" value="CROSSVEINLESS 2"/>
    <property type="match status" value="1"/>
</dbReference>
<sequence>CLQGRVGCVPVPCPPVPCSRPLAPPGTCCPLCTECEHEGEMYLDGEVFESHFDECTQCRCDYPDVTCYPRVCAPAHCTYPALDQTGCCALCKDCHFEGNTYYNGQHFPEPSDPCSQCSCRMGEIQCT</sequence>
<accession>A0AAW0XTB4</accession>
<dbReference type="Gene3D" id="6.20.200.20">
    <property type="match status" value="2"/>
</dbReference>
<evidence type="ECO:0000256" key="3">
    <source>
        <dbReference type="ARBA" id="ARBA00022729"/>
    </source>
</evidence>
<keyword evidence="2" id="KW-0964">Secreted</keyword>
<organism evidence="5 6">
    <name type="scientific">Cherax quadricarinatus</name>
    <name type="common">Australian red claw crayfish</name>
    <dbReference type="NCBI Taxonomy" id="27406"/>
    <lineage>
        <taxon>Eukaryota</taxon>
        <taxon>Metazoa</taxon>
        <taxon>Ecdysozoa</taxon>
        <taxon>Arthropoda</taxon>
        <taxon>Crustacea</taxon>
        <taxon>Multicrustacea</taxon>
        <taxon>Malacostraca</taxon>
        <taxon>Eumalacostraca</taxon>
        <taxon>Eucarida</taxon>
        <taxon>Decapoda</taxon>
        <taxon>Pleocyemata</taxon>
        <taxon>Astacidea</taxon>
        <taxon>Parastacoidea</taxon>
        <taxon>Parastacidae</taxon>
        <taxon>Cherax</taxon>
    </lineage>
</organism>
<comment type="caution">
    <text evidence="5">The sequence shown here is derived from an EMBL/GenBank/DDBJ whole genome shotgun (WGS) entry which is preliminary data.</text>
</comment>
<dbReference type="Gene3D" id="2.10.70.10">
    <property type="entry name" value="Complement Module, domain 1"/>
    <property type="match status" value="1"/>
</dbReference>
<evidence type="ECO:0000313" key="5">
    <source>
        <dbReference type="EMBL" id="KAK8747763.1"/>
    </source>
</evidence>
<dbReference type="InterPro" id="IPR052424">
    <property type="entry name" value="Kielin_Chordin-BMP_Reg"/>
</dbReference>
<dbReference type="InterPro" id="IPR001007">
    <property type="entry name" value="VWF_dom"/>
</dbReference>
<proteinExistence type="predicted"/>
<protein>
    <recommendedName>
        <fullName evidence="4">VWFC domain-containing protein</fullName>
    </recommendedName>
</protein>
<evidence type="ECO:0000256" key="2">
    <source>
        <dbReference type="ARBA" id="ARBA00022525"/>
    </source>
</evidence>
<evidence type="ECO:0000256" key="1">
    <source>
        <dbReference type="ARBA" id="ARBA00004613"/>
    </source>
</evidence>
<dbReference type="PROSITE" id="PS50184">
    <property type="entry name" value="VWFC_2"/>
    <property type="match status" value="1"/>
</dbReference>
<feature type="domain" description="VWFC" evidence="4">
    <location>
        <begin position="33"/>
        <end position="92"/>
    </location>
</feature>
<evidence type="ECO:0000259" key="4">
    <source>
        <dbReference type="PROSITE" id="PS50184"/>
    </source>
</evidence>
<dbReference type="Proteomes" id="UP001445076">
    <property type="component" value="Unassembled WGS sequence"/>
</dbReference>